<keyword evidence="3" id="KW-0805">Transcription regulation</keyword>
<dbReference type="AlphaFoldDB" id="A0A238FLH6"/>
<dbReference type="CDD" id="cd00067">
    <property type="entry name" value="GAL4"/>
    <property type="match status" value="1"/>
</dbReference>
<feature type="domain" description="Zn(2)-C6 fungal-type" evidence="8">
    <location>
        <begin position="40"/>
        <end position="73"/>
    </location>
</feature>
<dbReference type="Pfam" id="PF00172">
    <property type="entry name" value="Zn_clus"/>
    <property type="match status" value="1"/>
</dbReference>
<dbReference type="InterPro" id="IPR051089">
    <property type="entry name" value="prtT"/>
</dbReference>
<dbReference type="EMBL" id="FMSP01000009">
    <property type="protein sequence ID" value="SCV72724.1"/>
    <property type="molecule type" value="Genomic_DNA"/>
</dbReference>
<dbReference type="SUPFAM" id="SSF57701">
    <property type="entry name" value="Zn2/Cys6 DNA-binding domain"/>
    <property type="match status" value="1"/>
</dbReference>
<sequence length="773" mass="83831">MSATSSTTQLKIAPSAAPTSATAAANAAKAARETMRSARACVACRKLKTKCITNDNPDLPCKRCTANNLECVFEDIMPSVSTINARVEQLERGFQSVQTELQRLRQLESEVGAIKLLIPRAFGIHGSSDQKSLASSGMIPSPPALPAGFVGGNTNGSVAGSSTSHAASNPSPVGLSQGLGALARSTSFGGETGIRSSLPLRRPADDPVASTNVSDDEGDQDDGEDEDHLPRSVFVAPVETLNRLAEEQAQAQRRTADGSWVKPTNRKKPRRAYEPATPPDRIPDIIDKGVLDEIMARDLHAVYFSGSHRVLACFDPRYDTYDSIRKRSPFLLAAICAVGSRVQDGGGAISPLSTRLRAEVEYLAKETLFHKVEGLETIQAMVVTSGWSSEGFLSGGLALRMAVELDVHKVFRRLAARRAQHADPNEERSLVAAARLYATLFVLDFQTSIGAGRPPMLRAEQEHSLTMFRTLLLDHPLSVKTDARVVSTAEMLMHQARITDALREQDPNDGDAALEMLLKGRSDLECWYNEWCEIMRQRHPEESFYRLSLDIQLQFATLFTSTIVLRGCQSFSRLTPAMLKVTTMAVHSAFQVVRICTEEDVYVHGLRFAVDYTVSVVAFAGAFLLRFARLVPTVVDMQRCIDVVDRFTSILLGTPYPRFAPPLQKMLTQARTRLATSSLHQLASTSLLAAAAAQNPNHAGSNNSANFAALDPGPPSVGSAEDFDWNRFVNNAFNETNGTPIQTGGPQAWALGSDGRDLGGSAAMWSFDVGGIL</sequence>
<evidence type="ECO:0000313" key="10">
    <source>
        <dbReference type="Proteomes" id="UP000198372"/>
    </source>
</evidence>
<dbReference type="GO" id="GO:0000981">
    <property type="term" value="F:DNA-binding transcription factor activity, RNA polymerase II-specific"/>
    <property type="evidence" value="ECO:0007669"/>
    <property type="project" value="InterPro"/>
</dbReference>
<evidence type="ECO:0000256" key="6">
    <source>
        <dbReference type="ARBA" id="ARBA00023242"/>
    </source>
</evidence>
<evidence type="ECO:0000256" key="1">
    <source>
        <dbReference type="ARBA" id="ARBA00004123"/>
    </source>
</evidence>
<dbReference type="InterPro" id="IPR036864">
    <property type="entry name" value="Zn2-C6_fun-type_DNA-bd_sf"/>
</dbReference>
<dbReference type="OrthoDB" id="4454541at2759"/>
<evidence type="ECO:0000256" key="7">
    <source>
        <dbReference type="SAM" id="MobiDB-lite"/>
    </source>
</evidence>
<reference evidence="10" key="1">
    <citation type="submission" date="2016-09" db="EMBL/GenBank/DDBJ databases">
        <authorList>
            <person name="Jeantristanb JTB J.-T."/>
            <person name="Ricardo R."/>
        </authorList>
    </citation>
    <scope>NUCLEOTIDE SEQUENCE [LARGE SCALE GENOMIC DNA]</scope>
</reference>
<evidence type="ECO:0000256" key="5">
    <source>
        <dbReference type="ARBA" id="ARBA00023163"/>
    </source>
</evidence>
<dbReference type="GO" id="GO:0006351">
    <property type="term" value="P:DNA-templated transcription"/>
    <property type="evidence" value="ECO:0007669"/>
    <property type="project" value="InterPro"/>
</dbReference>
<dbReference type="GO" id="GO:0008270">
    <property type="term" value="F:zinc ion binding"/>
    <property type="evidence" value="ECO:0007669"/>
    <property type="project" value="InterPro"/>
</dbReference>
<keyword evidence="4" id="KW-0238">DNA-binding</keyword>
<keyword evidence="6" id="KW-0539">Nucleus</keyword>
<dbReference type="Proteomes" id="UP000198372">
    <property type="component" value="Unassembled WGS sequence"/>
</dbReference>
<keyword evidence="10" id="KW-1185">Reference proteome</keyword>
<name>A0A238FLH6_9BASI</name>
<evidence type="ECO:0000313" key="9">
    <source>
        <dbReference type="EMBL" id="SCV72724.1"/>
    </source>
</evidence>
<keyword evidence="5" id="KW-0804">Transcription</keyword>
<dbReference type="PROSITE" id="PS50048">
    <property type="entry name" value="ZN2_CY6_FUNGAL_2"/>
    <property type="match status" value="1"/>
</dbReference>
<dbReference type="CDD" id="cd12148">
    <property type="entry name" value="fungal_TF_MHR"/>
    <property type="match status" value="1"/>
</dbReference>
<dbReference type="InterPro" id="IPR007219">
    <property type="entry name" value="XnlR_reg_dom"/>
</dbReference>
<feature type="region of interest" description="Disordered" evidence="7">
    <location>
        <begin position="145"/>
        <end position="231"/>
    </location>
</feature>
<dbReference type="GO" id="GO:0005634">
    <property type="term" value="C:nucleus"/>
    <property type="evidence" value="ECO:0007669"/>
    <property type="project" value="UniProtKB-SubCell"/>
</dbReference>
<dbReference type="SMART" id="SM00906">
    <property type="entry name" value="Fungal_trans"/>
    <property type="match status" value="1"/>
</dbReference>
<keyword evidence="2" id="KW-0479">Metal-binding</keyword>
<feature type="region of interest" description="Disordered" evidence="7">
    <location>
        <begin position="247"/>
        <end position="280"/>
    </location>
</feature>
<feature type="compositionally biased region" description="Polar residues" evidence="7">
    <location>
        <begin position="155"/>
        <end position="171"/>
    </location>
</feature>
<dbReference type="SMART" id="SM00066">
    <property type="entry name" value="GAL4"/>
    <property type="match status" value="1"/>
</dbReference>
<dbReference type="STRING" id="269621.A0A238FLH6"/>
<comment type="subcellular location">
    <subcellularLocation>
        <location evidence="1">Nucleus</location>
    </subcellularLocation>
</comment>
<gene>
    <name evidence="9" type="ORF">BQ2448_4261</name>
</gene>
<protein>
    <submittedName>
        <fullName evidence="9">BQ2448_4261 protein</fullName>
    </submittedName>
</protein>
<evidence type="ECO:0000256" key="2">
    <source>
        <dbReference type="ARBA" id="ARBA00022723"/>
    </source>
</evidence>
<dbReference type="InterPro" id="IPR001138">
    <property type="entry name" value="Zn2Cys6_DnaBD"/>
</dbReference>
<feature type="compositionally biased region" description="Acidic residues" evidence="7">
    <location>
        <begin position="214"/>
        <end position="227"/>
    </location>
</feature>
<evidence type="ECO:0000256" key="4">
    <source>
        <dbReference type="ARBA" id="ARBA00023125"/>
    </source>
</evidence>
<dbReference type="PANTHER" id="PTHR31845:SF17">
    <property type="entry name" value="ZN(II)2CYS6 TRANSCRIPTION FACTOR (EUROFUNG)"/>
    <property type="match status" value="1"/>
</dbReference>
<accession>A0A238FLH6</accession>
<dbReference type="Gene3D" id="4.10.240.10">
    <property type="entry name" value="Zn(2)-C6 fungal-type DNA-binding domain"/>
    <property type="match status" value="1"/>
</dbReference>
<dbReference type="PANTHER" id="PTHR31845">
    <property type="entry name" value="FINGER DOMAIN PROTEIN, PUTATIVE-RELATED"/>
    <property type="match status" value="1"/>
</dbReference>
<proteinExistence type="predicted"/>
<evidence type="ECO:0000256" key="3">
    <source>
        <dbReference type="ARBA" id="ARBA00023015"/>
    </source>
</evidence>
<dbReference type="GO" id="GO:0000976">
    <property type="term" value="F:transcription cis-regulatory region binding"/>
    <property type="evidence" value="ECO:0007669"/>
    <property type="project" value="TreeGrafter"/>
</dbReference>
<dbReference type="PROSITE" id="PS00463">
    <property type="entry name" value="ZN2_CY6_FUNGAL_1"/>
    <property type="match status" value="1"/>
</dbReference>
<evidence type="ECO:0000259" key="8">
    <source>
        <dbReference type="PROSITE" id="PS50048"/>
    </source>
</evidence>
<organism evidence="9 10">
    <name type="scientific">Microbotryum intermedium</name>
    <dbReference type="NCBI Taxonomy" id="269621"/>
    <lineage>
        <taxon>Eukaryota</taxon>
        <taxon>Fungi</taxon>
        <taxon>Dikarya</taxon>
        <taxon>Basidiomycota</taxon>
        <taxon>Pucciniomycotina</taxon>
        <taxon>Microbotryomycetes</taxon>
        <taxon>Microbotryales</taxon>
        <taxon>Microbotryaceae</taxon>
        <taxon>Microbotryum</taxon>
    </lineage>
</organism>